<dbReference type="AlphaFoldDB" id="A0A398CL37"/>
<organism evidence="1 2">
    <name type="scientific">Cohnella faecalis</name>
    <dbReference type="NCBI Taxonomy" id="2315694"/>
    <lineage>
        <taxon>Bacteria</taxon>
        <taxon>Bacillati</taxon>
        <taxon>Bacillota</taxon>
        <taxon>Bacilli</taxon>
        <taxon>Bacillales</taxon>
        <taxon>Paenibacillaceae</taxon>
        <taxon>Cohnella</taxon>
    </lineage>
</organism>
<accession>A0A398CL37</accession>
<keyword evidence="2" id="KW-1185">Reference proteome</keyword>
<gene>
    <name evidence="1" type="ORF">D3H35_08825</name>
</gene>
<reference evidence="1 2" key="1">
    <citation type="submission" date="2018-09" db="EMBL/GenBank/DDBJ databases">
        <title>Cohnella cavernae sp. nov., isolated from a karst cave.</title>
        <authorList>
            <person name="Zhu H."/>
        </authorList>
    </citation>
    <scope>NUCLEOTIDE SEQUENCE [LARGE SCALE GENOMIC DNA]</scope>
    <source>
        <strain evidence="1 2">K2E09-144</strain>
    </source>
</reference>
<protein>
    <submittedName>
        <fullName evidence="1">Phosphate starvation-inducible protein PhoH</fullName>
    </submittedName>
</protein>
<dbReference type="Proteomes" id="UP000266340">
    <property type="component" value="Unassembled WGS sequence"/>
</dbReference>
<dbReference type="OrthoDB" id="2583792at2"/>
<comment type="caution">
    <text evidence="1">The sequence shown here is derived from an EMBL/GenBank/DDBJ whole genome shotgun (WGS) entry which is preliminary data.</text>
</comment>
<evidence type="ECO:0000313" key="2">
    <source>
        <dbReference type="Proteomes" id="UP000266340"/>
    </source>
</evidence>
<proteinExistence type="predicted"/>
<sequence length="214" mass="23902">MNNSQQRILLLRVETYFTGEQMGSPPNVEGIDLGDQYELAQCDLSPYICLAIDGIADQEHLYKEKAIIESFLNLGKIVVFCGNLFRPWLPGGRSFVPRAIVDHRDYAVGNPDPAHPIFQGVRSEDMTYNKGVAGFFARGHHPLPPSATPLLTLPGGEPITYIDRQSTSGTIVVHAGNNLFGYWSEANSSGRIGPQLMQWVQEEYRRLQEGRERV</sequence>
<dbReference type="RefSeq" id="WP_119148721.1">
    <property type="nucleotide sequence ID" value="NZ_JBHSOV010000013.1"/>
</dbReference>
<dbReference type="EMBL" id="QXJM01000029">
    <property type="protein sequence ID" value="RIE04046.1"/>
    <property type="molecule type" value="Genomic_DNA"/>
</dbReference>
<name>A0A398CL37_9BACL</name>
<evidence type="ECO:0000313" key="1">
    <source>
        <dbReference type="EMBL" id="RIE04046.1"/>
    </source>
</evidence>